<dbReference type="EMBL" id="NHSD01000122">
    <property type="protein sequence ID" value="MBK5926366.1"/>
    <property type="molecule type" value="Genomic_DNA"/>
</dbReference>
<dbReference type="InterPro" id="IPR027787">
    <property type="entry name" value="Alpha/beta-hydrolase_catalytic"/>
</dbReference>
<feature type="transmembrane region" description="Helical" evidence="1">
    <location>
        <begin position="103"/>
        <end position="126"/>
    </location>
</feature>
<dbReference type="InterPro" id="IPR012037">
    <property type="entry name" value="Alpha/beta-hydrolase_fam"/>
</dbReference>
<feature type="domain" description="Alpha/beta-hydrolase N-terminal" evidence="3">
    <location>
        <begin position="12"/>
        <end position="219"/>
    </location>
</feature>
<keyword evidence="1" id="KW-0812">Transmembrane</keyword>
<feature type="domain" description="Alpha/beta-hydrolase catalytic" evidence="2">
    <location>
        <begin position="236"/>
        <end position="523"/>
    </location>
</feature>
<keyword evidence="1" id="KW-0472">Membrane</keyword>
<dbReference type="Pfam" id="PF10081">
    <property type="entry name" value="Abhydrolase_9"/>
    <property type="match status" value="1"/>
</dbReference>
<dbReference type="PIRSF" id="PIRSF007542">
    <property type="entry name" value="UCP007542"/>
    <property type="match status" value="1"/>
</dbReference>
<organism evidence="4 5">
    <name type="scientific">Rhodobaculum claviforme</name>
    <dbReference type="NCBI Taxonomy" id="1549854"/>
    <lineage>
        <taxon>Bacteria</taxon>
        <taxon>Pseudomonadati</taxon>
        <taxon>Pseudomonadota</taxon>
        <taxon>Alphaproteobacteria</taxon>
        <taxon>Rhodobacterales</taxon>
        <taxon>Paracoccaceae</taxon>
        <taxon>Rhodobaculum</taxon>
    </lineage>
</organism>
<protein>
    <recommendedName>
        <fullName evidence="6">Alpha/beta-hydrolase family protein</fullName>
    </recommendedName>
</protein>
<name>A0A934TJ04_9RHOB</name>
<proteinExistence type="predicted"/>
<reference evidence="4" key="1">
    <citation type="submission" date="2017-05" db="EMBL/GenBank/DDBJ databases">
        <authorList>
            <person name="Imhoff J.F."/>
            <person name="Rahn T."/>
            <person name="Kuenzel S."/>
            <person name="Neulinger S.C."/>
        </authorList>
    </citation>
    <scope>NUCLEOTIDE SEQUENCE</scope>
    <source>
        <strain evidence="4">LMG 28126</strain>
    </source>
</reference>
<dbReference type="AlphaFoldDB" id="A0A934TJ04"/>
<reference evidence="4" key="2">
    <citation type="journal article" date="2020" name="Microorganisms">
        <title>Osmotic Adaptation and Compatible Solute Biosynthesis of Phototrophic Bacteria as Revealed from Genome Analyses.</title>
        <authorList>
            <person name="Imhoff J.F."/>
            <person name="Rahn T."/>
            <person name="Kunzel S."/>
            <person name="Keller A."/>
            <person name="Neulinger S.C."/>
        </authorList>
    </citation>
    <scope>NUCLEOTIDE SEQUENCE</scope>
    <source>
        <strain evidence="4">LMG 28126</strain>
    </source>
</reference>
<comment type="caution">
    <text evidence="4">The sequence shown here is derived from an EMBL/GenBank/DDBJ whole genome shotgun (WGS) entry which is preliminary data.</text>
</comment>
<sequence length="532" mass="57369">MLLGTLFFAASLTPSLVPRPTLVQGALGGLSLAAGYGLGVALRAGWLALQLPVARPAVVRRLGWAAALVCAGLAALALWRASVWENRLRALMDMAPVETVGPFTVAAVALVVFAVLLLLARLVVWVARRLSRRLARRLPTPQAVILGVGLTALLFWNIGNGVLIRGAMSVLDGSYQQWDALFEEASPRPTTPDTAGGPGSLLDWEDLGRTGRQMIAAGPDADAIEAVTGGPARRPLRVYVGLNSAPEPEDRAALALAELIRIGGFERAHLVINTPTGTGWIDPAGQQALEYLLRGDVATVAVQYSYLASWIALLADPDYGVESARAVFSAIYGHWRTLPPEERPRLWLHGLSLGALNSDLSHDLFQVIGDPYDGALWVGPPFNSRTWNAVTRARDPGTTAWLPAYRDGAVIRFMGRDGVQRVHRPQAGGYGLVYLQYASDAVVFFDPAAAWRPPAWLQGPRGPDVSPDMRWLPVVTFLQLGMDIMMAVLPPPGHGHTYVRSDYLDAWVELTGAPGWTREGLAQLRARLADVP</sequence>
<keyword evidence="5" id="KW-1185">Reference proteome</keyword>
<evidence type="ECO:0000313" key="5">
    <source>
        <dbReference type="Proteomes" id="UP000706333"/>
    </source>
</evidence>
<evidence type="ECO:0000313" key="4">
    <source>
        <dbReference type="EMBL" id="MBK5926366.1"/>
    </source>
</evidence>
<feature type="transmembrane region" description="Helical" evidence="1">
    <location>
        <begin position="28"/>
        <end position="49"/>
    </location>
</feature>
<feature type="transmembrane region" description="Helical" evidence="1">
    <location>
        <begin position="61"/>
        <end position="83"/>
    </location>
</feature>
<evidence type="ECO:0000259" key="3">
    <source>
        <dbReference type="Pfam" id="PF15420"/>
    </source>
</evidence>
<dbReference type="Pfam" id="PF15420">
    <property type="entry name" value="Abhydrolase_9_N"/>
    <property type="match status" value="1"/>
</dbReference>
<evidence type="ECO:0000259" key="2">
    <source>
        <dbReference type="Pfam" id="PF10081"/>
    </source>
</evidence>
<keyword evidence="1" id="KW-1133">Transmembrane helix</keyword>
<dbReference type="InterPro" id="IPR027788">
    <property type="entry name" value="Alpha/beta-hydrolase_N_dom"/>
</dbReference>
<feature type="transmembrane region" description="Helical" evidence="1">
    <location>
        <begin position="138"/>
        <end position="158"/>
    </location>
</feature>
<evidence type="ECO:0000256" key="1">
    <source>
        <dbReference type="SAM" id="Phobius"/>
    </source>
</evidence>
<gene>
    <name evidence="4" type="ORF">CCR87_03180</name>
</gene>
<accession>A0A934TJ04</accession>
<evidence type="ECO:0008006" key="6">
    <source>
        <dbReference type="Google" id="ProtNLM"/>
    </source>
</evidence>
<dbReference type="Proteomes" id="UP000706333">
    <property type="component" value="Unassembled WGS sequence"/>
</dbReference>